<proteinExistence type="predicted"/>
<dbReference type="EMBL" id="UOGH01000070">
    <property type="protein sequence ID" value="VAX28000.1"/>
    <property type="molecule type" value="Genomic_DNA"/>
</dbReference>
<name>A0A3B1CZ99_9ZZZZ</name>
<protein>
    <submittedName>
        <fullName evidence="2">Uncharacterized protein</fullName>
    </submittedName>
</protein>
<gene>
    <name evidence="2" type="ORF">MNBD_NITROSPIRAE02-1470</name>
</gene>
<evidence type="ECO:0000313" key="2">
    <source>
        <dbReference type="EMBL" id="VAX28000.1"/>
    </source>
</evidence>
<feature type="non-terminal residue" evidence="2">
    <location>
        <position position="25"/>
    </location>
</feature>
<organism evidence="2">
    <name type="scientific">hydrothermal vent metagenome</name>
    <dbReference type="NCBI Taxonomy" id="652676"/>
    <lineage>
        <taxon>unclassified sequences</taxon>
        <taxon>metagenomes</taxon>
        <taxon>ecological metagenomes</taxon>
    </lineage>
</organism>
<reference evidence="2" key="1">
    <citation type="submission" date="2018-06" db="EMBL/GenBank/DDBJ databases">
        <authorList>
            <person name="Zhirakovskaya E."/>
        </authorList>
    </citation>
    <scope>NUCLEOTIDE SEQUENCE</scope>
</reference>
<evidence type="ECO:0000256" key="1">
    <source>
        <dbReference type="SAM" id="MobiDB-lite"/>
    </source>
</evidence>
<sequence length="25" mass="2887">MSEKSFFCGINRPQDPANMTDLEKK</sequence>
<accession>A0A3B1CZ99</accession>
<feature type="region of interest" description="Disordered" evidence="1">
    <location>
        <begin position="1"/>
        <end position="25"/>
    </location>
</feature>
<dbReference type="AlphaFoldDB" id="A0A3B1CZ99"/>